<protein>
    <submittedName>
        <fullName evidence="2">21 kDa hemolysin</fullName>
    </submittedName>
</protein>
<sequence>MKKYLSALTLGLCLTTTLTGCPAVLVGGATVGTLSAIDRRSTGAQTDDKIMEVRIFDGAMSYLNSQAQQSKFQPTLSVISYNRQILLLGQVANENDKNLVERVARSQPAAQKVYNYIDIASQNRKFNHVTDDSWVTSKIRSNLLHTKGIFPKHIKVVTYNGVTYVMGILTPAEQQTATAAISTTSGVQKVITLYQTFENTPNSTSGNP</sequence>
<reference evidence="2 3" key="1">
    <citation type="submission" date="2014-03" db="EMBL/GenBank/DDBJ databases">
        <title>The genomes of two eusocial bee gut symbionts.</title>
        <authorList>
            <person name="Kwong W.K."/>
            <person name="Engel P."/>
            <person name="Koch H."/>
            <person name="Moran N.A."/>
        </authorList>
    </citation>
    <scope>NUCLEOTIDE SEQUENCE [LARGE SCALE GENOMIC DNA]</scope>
    <source>
        <strain evidence="3">wkB29</strain>
    </source>
</reference>
<dbReference type="InterPro" id="IPR014004">
    <property type="entry name" value="Transpt-assoc_nodulatn_dom_bac"/>
</dbReference>
<gene>
    <name evidence="2" type="ORF">SALWKB29_1765</name>
</gene>
<keyword evidence="3" id="KW-1185">Reference proteome</keyword>
<dbReference type="PROSITE" id="PS51257">
    <property type="entry name" value="PROKAR_LIPOPROTEIN"/>
    <property type="match status" value="1"/>
</dbReference>
<dbReference type="AlphaFoldDB" id="A0A066THF4"/>
<dbReference type="SMART" id="SM00749">
    <property type="entry name" value="BON"/>
    <property type="match status" value="1"/>
</dbReference>
<dbReference type="RefSeq" id="WP_051608271.1">
    <property type="nucleotide sequence ID" value="NZ_JFZV01000009.1"/>
</dbReference>
<dbReference type="EMBL" id="JFZV01000009">
    <property type="protein sequence ID" value="KDN14275.1"/>
    <property type="molecule type" value="Genomic_DNA"/>
</dbReference>
<dbReference type="Proteomes" id="UP000027170">
    <property type="component" value="Unassembled WGS sequence"/>
</dbReference>
<dbReference type="InterPro" id="IPR051686">
    <property type="entry name" value="Lipoprotein_DolP"/>
</dbReference>
<feature type="domain" description="BON" evidence="1">
    <location>
        <begin position="51"/>
        <end position="121"/>
    </location>
</feature>
<organism evidence="2 3">
    <name type="scientific">Snodgrassella communis</name>
    <dbReference type="NCBI Taxonomy" id="2946699"/>
    <lineage>
        <taxon>Bacteria</taxon>
        <taxon>Pseudomonadati</taxon>
        <taxon>Pseudomonadota</taxon>
        <taxon>Betaproteobacteria</taxon>
        <taxon>Neisseriales</taxon>
        <taxon>Neisseriaceae</taxon>
        <taxon>Snodgrassella</taxon>
    </lineage>
</organism>
<evidence type="ECO:0000313" key="3">
    <source>
        <dbReference type="Proteomes" id="UP000027170"/>
    </source>
</evidence>
<dbReference type="PANTHER" id="PTHR34606:SF15">
    <property type="entry name" value="BON DOMAIN-CONTAINING PROTEIN"/>
    <property type="match status" value="1"/>
</dbReference>
<evidence type="ECO:0000259" key="1">
    <source>
        <dbReference type="PROSITE" id="PS50914"/>
    </source>
</evidence>
<proteinExistence type="predicted"/>
<dbReference type="InterPro" id="IPR007055">
    <property type="entry name" value="BON_dom"/>
</dbReference>
<name>A0A066THF4_9NEIS</name>
<comment type="caution">
    <text evidence="2">The sequence shown here is derived from an EMBL/GenBank/DDBJ whole genome shotgun (WGS) entry which is preliminary data.</text>
</comment>
<dbReference type="PROSITE" id="PS50914">
    <property type="entry name" value="BON"/>
    <property type="match status" value="1"/>
</dbReference>
<dbReference type="Pfam" id="PF04972">
    <property type="entry name" value="BON"/>
    <property type="match status" value="2"/>
</dbReference>
<dbReference type="PANTHER" id="PTHR34606">
    <property type="entry name" value="BON DOMAIN-CONTAINING PROTEIN"/>
    <property type="match status" value="1"/>
</dbReference>
<dbReference type="eggNOG" id="COG2823">
    <property type="taxonomic scope" value="Bacteria"/>
</dbReference>
<evidence type="ECO:0000313" key="2">
    <source>
        <dbReference type="EMBL" id="KDN14275.1"/>
    </source>
</evidence>
<accession>A0A066THF4</accession>